<feature type="transmembrane region" description="Helical" evidence="4">
    <location>
        <begin position="340"/>
        <end position="358"/>
    </location>
</feature>
<feature type="transmembrane region" description="Helical" evidence="4">
    <location>
        <begin position="304"/>
        <end position="328"/>
    </location>
</feature>
<dbReference type="Gene3D" id="1.20.1250.20">
    <property type="entry name" value="MFS general substrate transporter like domains"/>
    <property type="match status" value="2"/>
</dbReference>
<feature type="transmembrane region" description="Helical" evidence="4">
    <location>
        <begin position="82"/>
        <end position="103"/>
    </location>
</feature>
<protein>
    <submittedName>
        <fullName evidence="6">Putative MFS general substrate transporter</fullName>
    </submittedName>
</protein>
<feature type="compositionally biased region" description="Basic and acidic residues" evidence="3">
    <location>
        <begin position="1"/>
        <end position="15"/>
    </location>
</feature>
<dbReference type="AlphaFoldDB" id="A0A0W0G1G7"/>
<feature type="transmembrane region" description="Helical" evidence="4">
    <location>
        <begin position="149"/>
        <end position="168"/>
    </location>
</feature>
<keyword evidence="4" id="KW-1133">Transmembrane helix</keyword>
<evidence type="ECO:0000256" key="1">
    <source>
        <dbReference type="ARBA" id="ARBA00004141"/>
    </source>
</evidence>
<evidence type="ECO:0000313" key="6">
    <source>
        <dbReference type="EMBL" id="KTB42417.1"/>
    </source>
</evidence>
<organism evidence="6 7">
    <name type="scientific">Moniliophthora roreri</name>
    <name type="common">Frosty pod rot fungus</name>
    <name type="synonym">Monilia roreri</name>
    <dbReference type="NCBI Taxonomy" id="221103"/>
    <lineage>
        <taxon>Eukaryota</taxon>
        <taxon>Fungi</taxon>
        <taxon>Dikarya</taxon>
        <taxon>Basidiomycota</taxon>
        <taxon>Agaricomycotina</taxon>
        <taxon>Agaricomycetes</taxon>
        <taxon>Agaricomycetidae</taxon>
        <taxon>Agaricales</taxon>
        <taxon>Marasmiineae</taxon>
        <taxon>Marasmiaceae</taxon>
        <taxon>Moniliophthora</taxon>
    </lineage>
</organism>
<feature type="transmembrane region" description="Helical" evidence="4">
    <location>
        <begin position="461"/>
        <end position="481"/>
    </location>
</feature>
<dbReference type="InterPro" id="IPR036259">
    <property type="entry name" value="MFS_trans_sf"/>
</dbReference>
<feature type="region of interest" description="Disordered" evidence="3">
    <location>
        <begin position="1"/>
        <end position="41"/>
    </location>
</feature>
<evidence type="ECO:0000313" key="7">
    <source>
        <dbReference type="Proteomes" id="UP000054988"/>
    </source>
</evidence>
<feature type="domain" description="Major facilitator superfamily (MFS) profile" evidence="5">
    <location>
        <begin position="306"/>
        <end position="495"/>
    </location>
</feature>
<feature type="transmembrane region" description="Helical" evidence="4">
    <location>
        <begin position="434"/>
        <end position="455"/>
    </location>
</feature>
<evidence type="ECO:0000259" key="5">
    <source>
        <dbReference type="PROSITE" id="PS50850"/>
    </source>
</evidence>
<feature type="transmembrane region" description="Helical" evidence="4">
    <location>
        <begin position="123"/>
        <end position="142"/>
    </location>
</feature>
<gene>
    <name evidence="6" type="ORF">WG66_4992</name>
</gene>
<accession>A0A0W0G1G7</accession>
<keyword evidence="4" id="KW-0472">Membrane</keyword>
<dbReference type="Proteomes" id="UP000054988">
    <property type="component" value="Unassembled WGS sequence"/>
</dbReference>
<dbReference type="PROSITE" id="PS50850">
    <property type="entry name" value="MFS"/>
    <property type="match status" value="1"/>
</dbReference>
<dbReference type="PANTHER" id="PTHR11360:SF234">
    <property type="entry name" value="MFS-TYPE TRANSPORTER DBAD-RELATED"/>
    <property type="match status" value="1"/>
</dbReference>
<dbReference type="EMBL" id="LATX01001335">
    <property type="protein sequence ID" value="KTB42417.1"/>
    <property type="molecule type" value="Genomic_DNA"/>
</dbReference>
<comment type="caution">
    <text evidence="6">The sequence shown here is derived from an EMBL/GenBank/DDBJ whole genome shotgun (WGS) entry which is preliminary data.</text>
</comment>
<proteinExistence type="inferred from homology"/>
<feature type="transmembrane region" description="Helical" evidence="4">
    <location>
        <begin position="211"/>
        <end position="229"/>
    </location>
</feature>
<comment type="subcellular location">
    <subcellularLocation>
        <location evidence="1">Membrane</location>
        <topology evidence="1">Multi-pass membrane protein</topology>
    </subcellularLocation>
</comment>
<name>A0A0W0G1G7_MONRR</name>
<feature type="transmembrane region" description="Helical" evidence="4">
    <location>
        <begin position="396"/>
        <end position="422"/>
    </location>
</feature>
<sequence length="495" mass="53308">MADSPRHSSSSDEKNSNSQPPSPDTYTADEKHPSSTSFCQSPSTLAINRLGRDYVADEHHLENGPSNPTPPQITFPEGGWQAWLTVLGGWMVIFCTAGSMQSFGVYQNYYTLVSLTDHPPSDISWIGSLQACLMFGGGIFSGKMFDLGLFKHMLAGGSLLFVFSQFMLSLVKPHHFYQNFLAQGVGMGLSMGILFMPTLSIASHYFKRKRALAMGIMLSGALFSSASSYCTHGTQSCDGGSLGAAIYPILLNPLFNGKVGFAWGVRAAAFLNLGFLIIANITMKTRLPPRPSSAPIDMKGIVTDVPYLICNAGSFFVFWGLFVPYFYLQLFAAKHGMSEGVVTYGITVLNIVGIFGRTVPNLFADMWGPFNVIITMAVITGSVVFALLGATSGSGLIPFAVIYGFTSGGFVSVLGPVAATFARDINEVGTRMGLVTFVFSFAMLTGSPISGVLLHPPEYTWYRPVVFSGVTVLSGAALLAVSRSMQAKKKQTWRV</sequence>
<dbReference type="Pfam" id="PF07690">
    <property type="entry name" value="MFS_1"/>
    <property type="match status" value="1"/>
</dbReference>
<feature type="transmembrane region" description="Helical" evidence="4">
    <location>
        <begin position="261"/>
        <end position="283"/>
    </location>
</feature>
<feature type="transmembrane region" description="Helical" evidence="4">
    <location>
        <begin position="370"/>
        <end position="390"/>
    </location>
</feature>
<dbReference type="eggNOG" id="KOG2504">
    <property type="taxonomic scope" value="Eukaryota"/>
</dbReference>
<dbReference type="PANTHER" id="PTHR11360">
    <property type="entry name" value="MONOCARBOXYLATE TRANSPORTER"/>
    <property type="match status" value="1"/>
</dbReference>
<keyword evidence="4" id="KW-0812">Transmembrane</keyword>
<feature type="transmembrane region" description="Helical" evidence="4">
    <location>
        <begin position="180"/>
        <end position="199"/>
    </location>
</feature>
<dbReference type="InterPro" id="IPR020846">
    <property type="entry name" value="MFS_dom"/>
</dbReference>
<evidence type="ECO:0000256" key="3">
    <source>
        <dbReference type="SAM" id="MobiDB-lite"/>
    </source>
</evidence>
<dbReference type="InterPro" id="IPR011701">
    <property type="entry name" value="MFS"/>
</dbReference>
<reference evidence="6 7" key="1">
    <citation type="submission" date="2015-12" db="EMBL/GenBank/DDBJ databases">
        <title>Draft genome sequence of Moniliophthora roreri, the causal agent of frosty pod rot of cacao.</title>
        <authorList>
            <person name="Aime M.C."/>
            <person name="Diaz-Valderrama J.R."/>
            <person name="Kijpornyongpan T."/>
            <person name="Phillips-Mora W."/>
        </authorList>
    </citation>
    <scope>NUCLEOTIDE SEQUENCE [LARGE SCALE GENOMIC DNA]</scope>
    <source>
        <strain evidence="6 7">MCA 2952</strain>
    </source>
</reference>
<dbReference type="InterPro" id="IPR050327">
    <property type="entry name" value="Proton-linked_MCT"/>
</dbReference>
<dbReference type="SUPFAM" id="SSF103473">
    <property type="entry name" value="MFS general substrate transporter"/>
    <property type="match status" value="1"/>
</dbReference>
<dbReference type="GO" id="GO:0016020">
    <property type="term" value="C:membrane"/>
    <property type="evidence" value="ECO:0007669"/>
    <property type="project" value="UniProtKB-SubCell"/>
</dbReference>
<evidence type="ECO:0000256" key="4">
    <source>
        <dbReference type="SAM" id="Phobius"/>
    </source>
</evidence>
<dbReference type="GO" id="GO:0022857">
    <property type="term" value="F:transmembrane transporter activity"/>
    <property type="evidence" value="ECO:0007669"/>
    <property type="project" value="InterPro"/>
</dbReference>
<comment type="similarity">
    <text evidence="2">Belongs to the major facilitator superfamily. Monocarboxylate porter (TC 2.A.1.13) family.</text>
</comment>
<evidence type="ECO:0000256" key="2">
    <source>
        <dbReference type="ARBA" id="ARBA00006727"/>
    </source>
</evidence>